<dbReference type="EMBL" id="JARJLM010000095">
    <property type="protein sequence ID" value="MDF3832420.1"/>
    <property type="molecule type" value="Genomic_DNA"/>
</dbReference>
<feature type="region of interest" description="Disordered" evidence="2">
    <location>
        <begin position="156"/>
        <end position="276"/>
    </location>
</feature>
<reference evidence="3 4" key="1">
    <citation type="submission" date="2023-03" db="EMBL/GenBank/DDBJ databases">
        <title>Draft assemblies of triclosan tolerant bacteria isolated from returned activated sludge.</title>
        <authorList>
            <person name="Van Hamelsveld S."/>
        </authorList>
    </citation>
    <scope>NUCLEOTIDE SEQUENCE [LARGE SCALE GENOMIC DNA]</scope>
    <source>
        <strain evidence="3 4">GW210010_S58</strain>
    </source>
</reference>
<evidence type="ECO:0000256" key="2">
    <source>
        <dbReference type="SAM" id="MobiDB-lite"/>
    </source>
</evidence>
<organism evidence="3 4">
    <name type="scientific">Cupriavidus basilensis</name>
    <dbReference type="NCBI Taxonomy" id="68895"/>
    <lineage>
        <taxon>Bacteria</taxon>
        <taxon>Pseudomonadati</taxon>
        <taxon>Pseudomonadota</taxon>
        <taxon>Betaproteobacteria</taxon>
        <taxon>Burkholderiales</taxon>
        <taxon>Burkholderiaceae</taxon>
        <taxon>Cupriavidus</taxon>
    </lineage>
</organism>
<keyword evidence="1" id="KW-0175">Coiled coil</keyword>
<feature type="coiled-coil region" evidence="1">
    <location>
        <begin position="129"/>
        <end position="156"/>
    </location>
</feature>
<feature type="compositionally biased region" description="Basic and acidic residues" evidence="2">
    <location>
        <begin position="167"/>
        <end position="191"/>
    </location>
</feature>
<proteinExistence type="predicted"/>
<feature type="compositionally biased region" description="Basic and acidic residues" evidence="2">
    <location>
        <begin position="205"/>
        <end position="216"/>
    </location>
</feature>
<evidence type="ECO:0000313" key="3">
    <source>
        <dbReference type="EMBL" id="MDF3832420.1"/>
    </source>
</evidence>
<evidence type="ECO:0008006" key="5">
    <source>
        <dbReference type="Google" id="ProtNLM"/>
    </source>
</evidence>
<dbReference type="RefSeq" id="WP_017225936.1">
    <property type="nucleotide sequence ID" value="NZ_JARJLM010000095.1"/>
</dbReference>
<accession>A0ABT6AII7</accession>
<evidence type="ECO:0000256" key="1">
    <source>
        <dbReference type="SAM" id="Coils"/>
    </source>
</evidence>
<feature type="compositionally biased region" description="Low complexity" evidence="2">
    <location>
        <begin position="217"/>
        <end position="231"/>
    </location>
</feature>
<gene>
    <name evidence="3" type="ORF">P3W85_05605</name>
</gene>
<feature type="compositionally biased region" description="Basic and acidic residues" evidence="2">
    <location>
        <begin position="232"/>
        <end position="263"/>
    </location>
</feature>
<evidence type="ECO:0000313" key="4">
    <source>
        <dbReference type="Proteomes" id="UP001216674"/>
    </source>
</evidence>
<sequence length="276" mass="30611">MIAKPHPAALAAALSDRFATLTKVRAARHLPAQARHALLAAGMAALLMPMYGHAQAAPGASQVSAQATAAPATQAPPRDFAAERKAIGDSRAWTNYRYGMAEHDCYNKFFVTHCIDKAKDVQREELQVLRKRELEIGDAERAFKAAERDKAQAIKRAEYESGQPGREANERANRESFERKQQDQQLRDAQHQADAPQRAANAEAYNKKQADFDARVKAAQAQGAQQAVQRQENVKAFEAKQRDAAQRQKDLDERRAKAKEQQEKQGQGAAPRPFGF</sequence>
<protein>
    <recommendedName>
        <fullName evidence="5">Membrane protein involved in colicin uptake</fullName>
    </recommendedName>
</protein>
<keyword evidence="4" id="KW-1185">Reference proteome</keyword>
<dbReference type="Proteomes" id="UP001216674">
    <property type="component" value="Unassembled WGS sequence"/>
</dbReference>
<name>A0ABT6AII7_9BURK</name>
<comment type="caution">
    <text evidence="3">The sequence shown here is derived from an EMBL/GenBank/DDBJ whole genome shotgun (WGS) entry which is preliminary data.</text>
</comment>